<reference evidence="3" key="2">
    <citation type="journal article" date="2024" name="Plant">
        <title>Genomic evolution and insights into agronomic trait innovations of Sesamum species.</title>
        <authorList>
            <person name="Miao H."/>
            <person name="Wang L."/>
            <person name="Qu L."/>
            <person name="Liu H."/>
            <person name="Sun Y."/>
            <person name="Le M."/>
            <person name="Wang Q."/>
            <person name="Wei S."/>
            <person name="Zheng Y."/>
            <person name="Lin W."/>
            <person name="Duan Y."/>
            <person name="Cao H."/>
            <person name="Xiong S."/>
            <person name="Wang X."/>
            <person name="Wei L."/>
            <person name="Li C."/>
            <person name="Ma Q."/>
            <person name="Ju M."/>
            <person name="Zhao R."/>
            <person name="Li G."/>
            <person name="Mu C."/>
            <person name="Tian Q."/>
            <person name="Mei H."/>
            <person name="Zhang T."/>
            <person name="Gao T."/>
            <person name="Zhang H."/>
        </authorList>
    </citation>
    <scope>NUCLEOTIDE SEQUENCE</scope>
    <source>
        <strain evidence="3">3651</strain>
    </source>
</reference>
<keyword evidence="4" id="KW-1185">Reference proteome</keyword>
<proteinExistence type="predicted"/>
<feature type="domain" description="Reverse transcriptase zinc-binding" evidence="2">
    <location>
        <begin position="155"/>
        <end position="190"/>
    </location>
</feature>
<protein>
    <recommendedName>
        <fullName evidence="2">Reverse transcriptase zinc-binding domain-containing protein</fullName>
    </recommendedName>
</protein>
<dbReference type="EMBL" id="JACGWO010000007">
    <property type="protein sequence ID" value="KAK4423064.1"/>
    <property type="molecule type" value="Genomic_DNA"/>
</dbReference>
<evidence type="ECO:0000313" key="4">
    <source>
        <dbReference type="Proteomes" id="UP001293254"/>
    </source>
</evidence>
<feature type="region of interest" description="Disordered" evidence="1">
    <location>
        <begin position="1"/>
        <end position="21"/>
    </location>
</feature>
<evidence type="ECO:0000313" key="3">
    <source>
        <dbReference type="EMBL" id="KAK4423064.1"/>
    </source>
</evidence>
<comment type="caution">
    <text evidence="3">The sequence shown here is derived from an EMBL/GenBank/DDBJ whole genome shotgun (WGS) entry which is preliminary data.</text>
</comment>
<accession>A0AAE2CIC2</accession>
<dbReference type="Proteomes" id="UP001293254">
    <property type="component" value="Unassembled WGS sequence"/>
</dbReference>
<evidence type="ECO:0000256" key="1">
    <source>
        <dbReference type="SAM" id="MobiDB-lite"/>
    </source>
</evidence>
<dbReference type="InterPro" id="IPR026960">
    <property type="entry name" value="RVT-Znf"/>
</dbReference>
<dbReference type="AlphaFoldDB" id="A0AAE2CIC2"/>
<sequence length="275" mass="31027">MEARHQATEGIQRSAIGEEGLESGHAPENVARYQAKLRLTWRSLLDARDLLVAGMRWEIRHGQTTLISGHPWLPRLMTFQLLARPKMMHQRRGCRPSLCQTIVHNEECVCVGGGNSFLSNDLVCWGGLAFYLEEQGLPQNSALRLEVWTHGPFNPQNLRRRGFTMEDQCVHCSSRSENLTHVLFTCTYAQLVGTFTCLRVVLLPQQADGGLGWLREAHRAMDAPDFALFLAIGWDLWHQRNRLIFEGVDLQAHEVVALANKQLVNPPPGLLHDPG</sequence>
<name>A0AAE2CIC2_9LAMI</name>
<evidence type="ECO:0000259" key="2">
    <source>
        <dbReference type="Pfam" id="PF13966"/>
    </source>
</evidence>
<dbReference type="Pfam" id="PF13966">
    <property type="entry name" value="zf-RVT"/>
    <property type="match status" value="1"/>
</dbReference>
<gene>
    <name evidence="3" type="ORF">Salat_1889000</name>
</gene>
<reference evidence="3" key="1">
    <citation type="submission" date="2020-06" db="EMBL/GenBank/DDBJ databases">
        <authorList>
            <person name="Li T."/>
            <person name="Hu X."/>
            <person name="Zhang T."/>
            <person name="Song X."/>
            <person name="Zhang H."/>
            <person name="Dai N."/>
            <person name="Sheng W."/>
            <person name="Hou X."/>
            <person name="Wei L."/>
        </authorList>
    </citation>
    <scope>NUCLEOTIDE SEQUENCE</scope>
    <source>
        <strain evidence="3">3651</strain>
        <tissue evidence="3">Leaf</tissue>
    </source>
</reference>
<organism evidence="3 4">
    <name type="scientific">Sesamum alatum</name>
    <dbReference type="NCBI Taxonomy" id="300844"/>
    <lineage>
        <taxon>Eukaryota</taxon>
        <taxon>Viridiplantae</taxon>
        <taxon>Streptophyta</taxon>
        <taxon>Embryophyta</taxon>
        <taxon>Tracheophyta</taxon>
        <taxon>Spermatophyta</taxon>
        <taxon>Magnoliopsida</taxon>
        <taxon>eudicotyledons</taxon>
        <taxon>Gunneridae</taxon>
        <taxon>Pentapetalae</taxon>
        <taxon>asterids</taxon>
        <taxon>lamiids</taxon>
        <taxon>Lamiales</taxon>
        <taxon>Pedaliaceae</taxon>
        <taxon>Sesamum</taxon>
    </lineage>
</organism>